<proteinExistence type="predicted"/>
<evidence type="ECO:0000313" key="1">
    <source>
        <dbReference type="EMBL" id="KIQ01043.1"/>
    </source>
</evidence>
<dbReference type="Proteomes" id="UP000032068">
    <property type="component" value="Unassembled WGS sequence"/>
</dbReference>
<dbReference type="AlphaFoldDB" id="A0A0D0KVA7"/>
<name>A0A0D0KVA7_9PSED</name>
<gene>
    <name evidence="1" type="ORF">RU08_09865</name>
</gene>
<evidence type="ECO:0000313" key="2">
    <source>
        <dbReference type="Proteomes" id="UP000032068"/>
    </source>
</evidence>
<reference evidence="1 2" key="1">
    <citation type="submission" date="2014-12" db="EMBL/GenBank/DDBJ databases">
        <title>16Stimator: statistical estimation of ribosomal gene copy numbers from draft genome assemblies.</title>
        <authorList>
            <person name="Perisin M.A."/>
            <person name="Vetter M."/>
            <person name="Gilbert J.A."/>
            <person name="Bergelson J."/>
        </authorList>
    </citation>
    <scope>NUCLEOTIDE SEQUENCE [LARGE SCALE GENOMIC DNA]</scope>
    <source>
        <strain evidence="1 2">MEJ086</strain>
    </source>
</reference>
<dbReference type="EMBL" id="JXQW01000024">
    <property type="protein sequence ID" value="KIQ01043.1"/>
    <property type="molecule type" value="Genomic_DNA"/>
</dbReference>
<protein>
    <submittedName>
        <fullName evidence="1">Uncharacterized protein</fullName>
    </submittedName>
</protein>
<organism evidence="1 2">
    <name type="scientific">Pseudomonas fulva</name>
    <dbReference type="NCBI Taxonomy" id="47880"/>
    <lineage>
        <taxon>Bacteria</taxon>
        <taxon>Pseudomonadati</taxon>
        <taxon>Pseudomonadota</taxon>
        <taxon>Gammaproteobacteria</taxon>
        <taxon>Pseudomonadales</taxon>
        <taxon>Pseudomonadaceae</taxon>
        <taxon>Pseudomonas</taxon>
    </lineage>
</organism>
<sequence>MHRQESQGERACSQIVDGLMHPMDGLAVQPHLAVIRLQNLQSREPLRSPLADDAMVISAPCVSCPSFAAASRLLESRRRRH</sequence>
<accession>A0A0D0KVA7</accession>
<comment type="caution">
    <text evidence="1">The sequence shown here is derived from an EMBL/GenBank/DDBJ whole genome shotgun (WGS) entry which is preliminary data.</text>
</comment>